<reference evidence="2" key="1">
    <citation type="submission" date="2019-12" db="EMBL/GenBank/DDBJ databases">
        <title>Genome sequencing and annotation of Brassica cretica.</title>
        <authorList>
            <person name="Studholme D.J."/>
            <person name="Sarris P.F."/>
        </authorList>
    </citation>
    <scope>NUCLEOTIDE SEQUENCE</scope>
    <source>
        <strain evidence="2">PFS-001/15</strain>
        <tissue evidence="2">Leaf</tissue>
    </source>
</reference>
<dbReference type="AlphaFoldDB" id="A0A8S9HDB3"/>
<evidence type="ECO:0000313" key="3">
    <source>
        <dbReference type="Proteomes" id="UP000712281"/>
    </source>
</evidence>
<feature type="compositionally biased region" description="Polar residues" evidence="1">
    <location>
        <begin position="7"/>
        <end position="16"/>
    </location>
</feature>
<feature type="region of interest" description="Disordered" evidence="1">
    <location>
        <begin position="1"/>
        <end position="23"/>
    </location>
</feature>
<sequence>MARSELLVSTPTSPSSMDLPLESTMPSFFKDGHENVENNQRQLLDAMYEPTIFLERFYSRLNVKLLLGLEMTWEKP</sequence>
<evidence type="ECO:0000256" key="1">
    <source>
        <dbReference type="SAM" id="MobiDB-lite"/>
    </source>
</evidence>
<proteinExistence type="predicted"/>
<dbReference type="Proteomes" id="UP000712281">
    <property type="component" value="Unassembled WGS sequence"/>
</dbReference>
<comment type="caution">
    <text evidence="2">The sequence shown here is derived from an EMBL/GenBank/DDBJ whole genome shotgun (WGS) entry which is preliminary data.</text>
</comment>
<name>A0A8S9HDB3_BRACR</name>
<dbReference type="EMBL" id="QGKW02001940">
    <property type="protein sequence ID" value="KAF2556023.1"/>
    <property type="molecule type" value="Genomic_DNA"/>
</dbReference>
<gene>
    <name evidence="2" type="ORF">F2Q68_00013909</name>
</gene>
<evidence type="ECO:0000313" key="2">
    <source>
        <dbReference type="EMBL" id="KAF2556023.1"/>
    </source>
</evidence>
<organism evidence="2 3">
    <name type="scientific">Brassica cretica</name>
    <name type="common">Mustard</name>
    <dbReference type="NCBI Taxonomy" id="69181"/>
    <lineage>
        <taxon>Eukaryota</taxon>
        <taxon>Viridiplantae</taxon>
        <taxon>Streptophyta</taxon>
        <taxon>Embryophyta</taxon>
        <taxon>Tracheophyta</taxon>
        <taxon>Spermatophyta</taxon>
        <taxon>Magnoliopsida</taxon>
        <taxon>eudicotyledons</taxon>
        <taxon>Gunneridae</taxon>
        <taxon>Pentapetalae</taxon>
        <taxon>rosids</taxon>
        <taxon>malvids</taxon>
        <taxon>Brassicales</taxon>
        <taxon>Brassicaceae</taxon>
        <taxon>Brassiceae</taxon>
        <taxon>Brassica</taxon>
    </lineage>
</organism>
<protein>
    <submittedName>
        <fullName evidence="2">Uncharacterized protein</fullName>
    </submittedName>
</protein>
<accession>A0A8S9HDB3</accession>